<dbReference type="Proteomes" id="UP000027222">
    <property type="component" value="Unassembled WGS sequence"/>
</dbReference>
<protein>
    <recommendedName>
        <fullName evidence="3">F-box domain-containing protein</fullName>
    </recommendedName>
</protein>
<gene>
    <name evidence="1" type="ORF">GALMADRAFT_243693</name>
</gene>
<dbReference type="AlphaFoldDB" id="A0A067T8Y5"/>
<keyword evidence="2" id="KW-1185">Reference proteome</keyword>
<evidence type="ECO:0000313" key="2">
    <source>
        <dbReference type="Proteomes" id="UP000027222"/>
    </source>
</evidence>
<dbReference type="OrthoDB" id="3060810at2759"/>
<reference evidence="2" key="1">
    <citation type="journal article" date="2014" name="Proc. Natl. Acad. Sci. U.S.A.">
        <title>Extensive sampling of basidiomycete genomes demonstrates inadequacy of the white-rot/brown-rot paradigm for wood decay fungi.</title>
        <authorList>
            <person name="Riley R."/>
            <person name="Salamov A.A."/>
            <person name="Brown D.W."/>
            <person name="Nagy L.G."/>
            <person name="Floudas D."/>
            <person name="Held B.W."/>
            <person name="Levasseur A."/>
            <person name="Lombard V."/>
            <person name="Morin E."/>
            <person name="Otillar R."/>
            <person name="Lindquist E.A."/>
            <person name="Sun H."/>
            <person name="LaButti K.M."/>
            <person name="Schmutz J."/>
            <person name="Jabbour D."/>
            <person name="Luo H."/>
            <person name="Baker S.E."/>
            <person name="Pisabarro A.G."/>
            <person name="Walton J.D."/>
            <person name="Blanchette R.A."/>
            <person name="Henrissat B."/>
            <person name="Martin F."/>
            <person name="Cullen D."/>
            <person name="Hibbett D.S."/>
            <person name="Grigoriev I.V."/>
        </authorList>
    </citation>
    <scope>NUCLEOTIDE SEQUENCE [LARGE SCALE GENOMIC DNA]</scope>
    <source>
        <strain evidence="2">CBS 339.88</strain>
    </source>
</reference>
<name>A0A067T8Y5_GALM3</name>
<evidence type="ECO:0008006" key="3">
    <source>
        <dbReference type="Google" id="ProtNLM"/>
    </source>
</evidence>
<dbReference type="HOGENOM" id="CLU_030662_0_0_1"/>
<proteinExistence type="predicted"/>
<evidence type="ECO:0000313" key="1">
    <source>
        <dbReference type="EMBL" id="KDR79596.1"/>
    </source>
</evidence>
<dbReference type="EMBL" id="KL142373">
    <property type="protein sequence ID" value="KDR79596.1"/>
    <property type="molecule type" value="Genomic_DNA"/>
</dbReference>
<organism evidence="1 2">
    <name type="scientific">Galerina marginata (strain CBS 339.88)</name>
    <dbReference type="NCBI Taxonomy" id="685588"/>
    <lineage>
        <taxon>Eukaryota</taxon>
        <taxon>Fungi</taxon>
        <taxon>Dikarya</taxon>
        <taxon>Basidiomycota</taxon>
        <taxon>Agaricomycotina</taxon>
        <taxon>Agaricomycetes</taxon>
        <taxon>Agaricomycetidae</taxon>
        <taxon>Agaricales</taxon>
        <taxon>Agaricineae</taxon>
        <taxon>Strophariaceae</taxon>
        <taxon>Galerina</taxon>
    </lineage>
</organism>
<accession>A0A067T8Y5</accession>
<sequence>MSLLTPSQQNIHVPVLRLHRDVFLSIIKLNADMFSDPSYPTALSNTRFASQVCRDWRDMILEAPSLWAKLIDLDNFVYFKDHWWHTVLKRSGNASLWIRATSQIHQARKSVRQKIYGFLFSVLDKHWGRVEELIVCIAVRKLKPQLWRSISIYRPAPRLQVFDVDFDGIPTGAPSTLTSNTLFADDAPLLHTIHLADIKFNPQATWATNIRSIHIGPPFTLLEMLSAFKMMPQLEDIRVEHVQSPTSDKEEVDRRQLVNLPYLTNLRLFCDFKSGISFLENITHARGCFLTFDTFGNWEQGPFRPLSKVALDYFTTRVPTSIALNVSPYGFSIEDKTDNLGPFQRFSIHIKFGHLRLTTPATGPIVAGFTFPTPVFQFVTQLYLPSLTCSPSETDFHAFFRSLPAVTTLIANEQVIGDFLNMQKETSDILFPLLEVVKLDILNITYFRGSSGYLFQFLLARRDLAHPISVLDLREVNSDVAPSLTFLEELTGMQVLWRRWGVDDDFKYECGSGNPEMLPF</sequence>